<dbReference type="AlphaFoldDB" id="A0A835ZDL4"/>
<evidence type="ECO:0000256" key="1">
    <source>
        <dbReference type="ARBA" id="ARBA00001947"/>
    </source>
</evidence>
<keyword evidence="8" id="KW-0479">Metal-binding</keyword>
<evidence type="ECO:0000256" key="10">
    <source>
        <dbReference type="ARBA" id="ARBA00022833"/>
    </source>
</evidence>
<keyword evidence="6" id="KW-0963">Cytoplasm</keyword>
<reference evidence="16" key="1">
    <citation type="submission" date="2021-02" db="EMBL/GenBank/DDBJ databases">
        <title>First Annotated Genome of the Yellow-green Alga Tribonema minus.</title>
        <authorList>
            <person name="Mahan K.M."/>
        </authorList>
    </citation>
    <scope>NUCLEOTIDE SEQUENCE</scope>
    <source>
        <strain evidence="16">UTEX B ZZ1240</strain>
    </source>
</reference>
<dbReference type="OrthoDB" id="438179at2759"/>
<dbReference type="GO" id="GO:0006423">
    <property type="term" value="P:cysteinyl-tRNA aminoacylation"/>
    <property type="evidence" value="ECO:0007669"/>
    <property type="project" value="InterPro"/>
</dbReference>
<organism evidence="16 17">
    <name type="scientific">Tribonema minus</name>
    <dbReference type="NCBI Taxonomy" id="303371"/>
    <lineage>
        <taxon>Eukaryota</taxon>
        <taxon>Sar</taxon>
        <taxon>Stramenopiles</taxon>
        <taxon>Ochrophyta</taxon>
        <taxon>PX clade</taxon>
        <taxon>Xanthophyceae</taxon>
        <taxon>Tribonematales</taxon>
        <taxon>Tribonemataceae</taxon>
        <taxon>Tribonema</taxon>
    </lineage>
</organism>
<dbReference type="PANTHER" id="PTHR10890:SF25">
    <property type="entry name" value="CYSTEINE--TRNA LIGASE, CHLOROPLASTIC_MITOCHONDRIAL"/>
    <property type="match status" value="1"/>
</dbReference>
<evidence type="ECO:0000256" key="12">
    <source>
        <dbReference type="ARBA" id="ARBA00022917"/>
    </source>
</evidence>
<dbReference type="InterPro" id="IPR015273">
    <property type="entry name" value="Cys-tRNA-synt_Ia_DALR"/>
</dbReference>
<evidence type="ECO:0000256" key="11">
    <source>
        <dbReference type="ARBA" id="ARBA00022840"/>
    </source>
</evidence>
<gene>
    <name evidence="16" type="ORF">JKP88DRAFT_256916</name>
</gene>
<dbReference type="Gene3D" id="3.40.50.620">
    <property type="entry name" value="HUPs"/>
    <property type="match status" value="1"/>
</dbReference>
<sequence length="498" mass="53096">MAGDSGEGAKLQLYNTAARTKEPLRPLSGKRIAFYSCGPTVYDHAHIGNFRAFLTYDVLKRWLTYRGFEVDHVCNLTDIDDKIIRRMARDGVGLRELTDRYAALFFEDLAALNVVPARAYPRATDHVAEIVEMVQTLLEKGLAYENNGSIYFRVARHSGYGALANLKFEGMQDGAGEGGGISDLDEYETDKESAKDFALWKAYKPEDGPVFWETALGKGRPGWHIECSAMARKYLGDTIDIHAGGIDLVFPHHENEVAQSEGATGKPFCNCWVHNGFVNVGGEKMSKSKGNFLTLRGALATALDVRAFRYLVVTSQYRTMLNFTPDVLAGAKSAVKRLDKARAALSKALEGGGGEGGDAAAAAAAAAQRAAAAALAQFKGGMDDDLNAPRAAAGLFALIKAIEKEAKAGSLSAAAAHVYSEALDKMDSVLGVFYEPPGYEPEGGQGGEEGGAVEIPPDRAAAKAAKDWSSADAARAAITARGFAIKDVAGGGVEVTRL</sequence>
<comment type="caution">
    <text evidence="16">The sequence shown here is derived from an EMBL/GenBank/DDBJ whole genome shotgun (WGS) entry which is preliminary data.</text>
</comment>
<comment type="cofactor">
    <cofactor evidence="1">
        <name>Zn(2+)</name>
        <dbReference type="ChEBI" id="CHEBI:29105"/>
    </cofactor>
</comment>
<dbReference type="PRINTS" id="PR00983">
    <property type="entry name" value="TRNASYNTHCYS"/>
</dbReference>
<evidence type="ECO:0000256" key="9">
    <source>
        <dbReference type="ARBA" id="ARBA00022741"/>
    </source>
</evidence>
<comment type="subcellular location">
    <subcellularLocation>
        <location evidence="2">Cytoplasm</location>
    </subcellularLocation>
</comment>
<evidence type="ECO:0000256" key="14">
    <source>
        <dbReference type="ARBA" id="ARBA00031499"/>
    </source>
</evidence>
<keyword evidence="12" id="KW-0648">Protein biosynthesis</keyword>
<keyword evidence="13 16" id="KW-0030">Aminoacyl-tRNA synthetase</keyword>
<evidence type="ECO:0000256" key="7">
    <source>
        <dbReference type="ARBA" id="ARBA00022598"/>
    </source>
</evidence>
<dbReference type="Proteomes" id="UP000664859">
    <property type="component" value="Unassembled WGS sequence"/>
</dbReference>
<dbReference type="PANTHER" id="PTHR10890">
    <property type="entry name" value="CYSTEINYL-TRNA SYNTHETASE"/>
    <property type="match status" value="1"/>
</dbReference>
<protein>
    <recommendedName>
        <fullName evidence="5">Cysteine--tRNA ligase</fullName>
        <ecNumber evidence="4">6.1.1.16</ecNumber>
    </recommendedName>
    <alternativeName>
        <fullName evidence="14">Cysteinyl-tRNA synthetase</fullName>
    </alternativeName>
</protein>
<dbReference type="Gene3D" id="1.20.120.1910">
    <property type="entry name" value="Cysteine-tRNA ligase, C-terminal anti-codon recognition domain"/>
    <property type="match status" value="1"/>
</dbReference>
<dbReference type="InterPro" id="IPR009080">
    <property type="entry name" value="tRNAsynth_Ia_anticodon-bd"/>
</dbReference>
<keyword evidence="10" id="KW-0862">Zinc</keyword>
<accession>A0A835ZDL4</accession>
<keyword evidence="11" id="KW-0067">ATP-binding</keyword>
<dbReference type="GO" id="GO:0004817">
    <property type="term" value="F:cysteine-tRNA ligase activity"/>
    <property type="evidence" value="ECO:0007669"/>
    <property type="project" value="UniProtKB-EC"/>
</dbReference>
<evidence type="ECO:0000313" key="16">
    <source>
        <dbReference type="EMBL" id="KAG5191041.1"/>
    </source>
</evidence>
<evidence type="ECO:0000256" key="3">
    <source>
        <dbReference type="ARBA" id="ARBA00005594"/>
    </source>
</evidence>
<dbReference type="Pfam" id="PF01406">
    <property type="entry name" value="tRNA-synt_1e"/>
    <property type="match status" value="1"/>
</dbReference>
<dbReference type="GO" id="GO:0005737">
    <property type="term" value="C:cytoplasm"/>
    <property type="evidence" value="ECO:0007669"/>
    <property type="project" value="UniProtKB-SubCell"/>
</dbReference>
<dbReference type="CDD" id="cd00672">
    <property type="entry name" value="CysRS_core"/>
    <property type="match status" value="1"/>
</dbReference>
<dbReference type="GO" id="GO:0005524">
    <property type="term" value="F:ATP binding"/>
    <property type="evidence" value="ECO:0007669"/>
    <property type="project" value="UniProtKB-KW"/>
</dbReference>
<dbReference type="HAMAP" id="MF_00041">
    <property type="entry name" value="Cys_tRNA_synth"/>
    <property type="match status" value="1"/>
</dbReference>
<dbReference type="NCBIfam" id="TIGR00435">
    <property type="entry name" value="cysS"/>
    <property type="match status" value="1"/>
</dbReference>
<dbReference type="SMART" id="SM00840">
    <property type="entry name" value="DALR_2"/>
    <property type="match status" value="1"/>
</dbReference>
<dbReference type="Pfam" id="PF09190">
    <property type="entry name" value="DALR_2"/>
    <property type="match status" value="1"/>
</dbReference>
<dbReference type="InterPro" id="IPR024909">
    <property type="entry name" value="Cys-tRNA/MSH_ligase"/>
</dbReference>
<evidence type="ECO:0000259" key="15">
    <source>
        <dbReference type="SMART" id="SM00840"/>
    </source>
</evidence>
<keyword evidence="7" id="KW-0436">Ligase</keyword>
<evidence type="ECO:0000313" key="17">
    <source>
        <dbReference type="Proteomes" id="UP000664859"/>
    </source>
</evidence>
<evidence type="ECO:0000256" key="13">
    <source>
        <dbReference type="ARBA" id="ARBA00023146"/>
    </source>
</evidence>
<keyword evidence="17" id="KW-1185">Reference proteome</keyword>
<comment type="similarity">
    <text evidence="3">Belongs to the class-I aminoacyl-tRNA synthetase family.</text>
</comment>
<proteinExistence type="inferred from homology"/>
<dbReference type="InterPro" id="IPR032678">
    <property type="entry name" value="tRNA-synt_1_cat_dom"/>
</dbReference>
<dbReference type="EC" id="6.1.1.16" evidence="4"/>
<evidence type="ECO:0000256" key="6">
    <source>
        <dbReference type="ARBA" id="ARBA00022490"/>
    </source>
</evidence>
<evidence type="ECO:0000256" key="5">
    <source>
        <dbReference type="ARBA" id="ARBA00014738"/>
    </source>
</evidence>
<evidence type="ECO:0000256" key="2">
    <source>
        <dbReference type="ARBA" id="ARBA00004496"/>
    </source>
</evidence>
<dbReference type="FunFam" id="3.40.50.620:FF:000130">
    <property type="entry name" value="Cysteine--tRNA ligase"/>
    <property type="match status" value="1"/>
</dbReference>
<dbReference type="EMBL" id="JAFCMP010000024">
    <property type="protein sequence ID" value="KAG5191041.1"/>
    <property type="molecule type" value="Genomic_DNA"/>
</dbReference>
<dbReference type="SUPFAM" id="SSF52374">
    <property type="entry name" value="Nucleotidylyl transferase"/>
    <property type="match status" value="1"/>
</dbReference>
<feature type="domain" description="Cysteinyl-tRNA synthetase class Ia DALR" evidence="15">
    <location>
        <begin position="377"/>
        <end position="441"/>
    </location>
</feature>
<evidence type="ECO:0000256" key="4">
    <source>
        <dbReference type="ARBA" id="ARBA00012832"/>
    </source>
</evidence>
<dbReference type="InterPro" id="IPR014729">
    <property type="entry name" value="Rossmann-like_a/b/a_fold"/>
</dbReference>
<name>A0A835ZDL4_9STRA</name>
<dbReference type="GO" id="GO:0046872">
    <property type="term" value="F:metal ion binding"/>
    <property type="evidence" value="ECO:0007669"/>
    <property type="project" value="UniProtKB-KW"/>
</dbReference>
<dbReference type="InterPro" id="IPR015803">
    <property type="entry name" value="Cys-tRNA-ligase"/>
</dbReference>
<evidence type="ECO:0000256" key="8">
    <source>
        <dbReference type="ARBA" id="ARBA00022723"/>
    </source>
</evidence>
<keyword evidence="9" id="KW-0547">Nucleotide-binding</keyword>
<dbReference type="SUPFAM" id="SSF47323">
    <property type="entry name" value="Anticodon-binding domain of a subclass of class I aminoacyl-tRNA synthetases"/>
    <property type="match status" value="1"/>
</dbReference>